<dbReference type="GO" id="GO:0016874">
    <property type="term" value="F:ligase activity"/>
    <property type="evidence" value="ECO:0007669"/>
    <property type="project" value="UniProtKB-KW"/>
</dbReference>
<evidence type="ECO:0000256" key="5">
    <source>
        <dbReference type="ARBA" id="ARBA00023267"/>
    </source>
</evidence>
<keyword evidence="3" id="KW-0547">Nucleotide-binding</keyword>
<comment type="cofactor">
    <cofactor evidence="1">
        <name>biotin</name>
        <dbReference type="ChEBI" id="CHEBI:57586"/>
    </cofactor>
</comment>
<proteinExistence type="predicted"/>
<dbReference type="Gene3D" id="3.40.50.20">
    <property type="match status" value="1"/>
</dbReference>
<comment type="caution">
    <text evidence="8">The sequence shown here is derived from an EMBL/GenBank/DDBJ whole genome shotgun (WGS) entry which is preliminary data.</text>
</comment>
<feature type="domain" description="Biotin carboxylation" evidence="7">
    <location>
        <begin position="33"/>
        <end position="611"/>
    </location>
</feature>
<dbReference type="Pfam" id="PF02786">
    <property type="entry name" value="CPSase_L_D2"/>
    <property type="match status" value="2"/>
</dbReference>
<evidence type="ECO:0000313" key="8">
    <source>
        <dbReference type="EMBL" id="MBB3046288.1"/>
    </source>
</evidence>
<keyword evidence="4" id="KW-0067">ATP-binding</keyword>
<dbReference type="InterPro" id="IPR000089">
    <property type="entry name" value="Biotin_lipoyl"/>
</dbReference>
<keyword evidence="6" id="KW-0175">Coiled coil</keyword>
<dbReference type="PANTHER" id="PTHR48095">
    <property type="entry name" value="PYRUVATE CARBOXYLASE SUBUNIT A"/>
    <property type="match status" value="1"/>
</dbReference>
<dbReference type="InterPro" id="IPR051602">
    <property type="entry name" value="ACC_Biotin_Carboxylase"/>
</dbReference>
<evidence type="ECO:0000256" key="1">
    <source>
        <dbReference type="ARBA" id="ARBA00001953"/>
    </source>
</evidence>
<dbReference type="CDD" id="cd06850">
    <property type="entry name" value="biotinyl_domain"/>
    <property type="match status" value="1"/>
</dbReference>
<dbReference type="GO" id="GO:0005524">
    <property type="term" value="F:ATP binding"/>
    <property type="evidence" value="ECO:0007669"/>
    <property type="project" value="UniProtKB-KW"/>
</dbReference>
<dbReference type="InterPro" id="IPR016185">
    <property type="entry name" value="PreATP-grasp_dom_sf"/>
</dbReference>
<evidence type="ECO:0000256" key="2">
    <source>
        <dbReference type="ARBA" id="ARBA00022598"/>
    </source>
</evidence>
<dbReference type="Gene3D" id="3.30.470.20">
    <property type="entry name" value="ATP-grasp fold, B domain"/>
    <property type="match status" value="1"/>
</dbReference>
<dbReference type="InterPro" id="IPR001882">
    <property type="entry name" value="Biotin_BS"/>
</dbReference>
<dbReference type="PROSITE" id="PS00188">
    <property type="entry name" value="BIOTIN"/>
    <property type="match status" value="1"/>
</dbReference>
<dbReference type="PROSITE" id="PS00867">
    <property type="entry name" value="CPSASE_2"/>
    <property type="match status" value="1"/>
</dbReference>
<organism evidence="8 9">
    <name type="scientific">Litorivivens lipolytica</name>
    <dbReference type="NCBI Taxonomy" id="1524264"/>
    <lineage>
        <taxon>Bacteria</taxon>
        <taxon>Pseudomonadati</taxon>
        <taxon>Pseudomonadota</taxon>
        <taxon>Gammaproteobacteria</taxon>
        <taxon>Litorivivens</taxon>
    </lineage>
</organism>
<dbReference type="SUPFAM" id="SSF51230">
    <property type="entry name" value="Single hybrid motif"/>
    <property type="match status" value="1"/>
</dbReference>
<dbReference type="InterPro" id="IPR005479">
    <property type="entry name" value="CPAse_ATP-bd"/>
</dbReference>
<dbReference type="SMART" id="SM00878">
    <property type="entry name" value="Biotin_carb_C"/>
    <property type="match status" value="1"/>
</dbReference>
<dbReference type="PANTHER" id="PTHR48095:SF4">
    <property type="entry name" value="BIOTIN CARBOXYL CARRIER PROTEIN OF ACETYL-COA CARBOXYLASE"/>
    <property type="match status" value="1"/>
</dbReference>
<keyword evidence="9" id="KW-1185">Reference proteome</keyword>
<dbReference type="PROSITE" id="PS50979">
    <property type="entry name" value="BC"/>
    <property type="match status" value="1"/>
</dbReference>
<evidence type="ECO:0000256" key="6">
    <source>
        <dbReference type="SAM" id="Coils"/>
    </source>
</evidence>
<dbReference type="InterPro" id="IPR005481">
    <property type="entry name" value="BC-like_N"/>
</dbReference>
<gene>
    <name evidence="8" type="ORF">FHR99_000524</name>
</gene>
<dbReference type="Pfam" id="PF00289">
    <property type="entry name" value="Biotin_carb_N"/>
    <property type="match status" value="1"/>
</dbReference>
<feature type="coiled-coil region" evidence="6">
    <location>
        <begin position="352"/>
        <end position="386"/>
    </location>
</feature>
<dbReference type="Pfam" id="PF00364">
    <property type="entry name" value="Biotin_lipoyl"/>
    <property type="match status" value="1"/>
</dbReference>
<dbReference type="SUPFAM" id="SSF52440">
    <property type="entry name" value="PreATP-grasp domain"/>
    <property type="match status" value="1"/>
</dbReference>
<dbReference type="SUPFAM" id="SSF51246">
    <property type="entry name" value="Rudiment single hybrid motif"/>
    <property type="match status" value="1"/>
</dbReference>
<reference evidence="8 9" key="1">
    <citation type="submission" date="2020-08" db="EMBL/GenBank/DDBJ databases">
        <title>Genomic Encyclopedia of Type Strains, Phase III (KMG-III): the genomes of soil and plant-associated and newly described type strains.</title>
        <authorList>
            <person name="Whitman W."/>
        </authorList>
    </citation>
    <scope>NUCLEOTIDE SEQUENCE [LARGE SCALE GENOMIC DNA]</scope>
    <source>
        <strain evidence="8 9">CECT 8654</strain>
    </source>
</reference>
<evidence type="ECO:0000256" key="3">
    <source>
        <dbReference type="ARBA" id="ARBA00022741"/>
    </source>
</evidence>
<evidence type="ECO:0000259" key="7">
    <source>
        <dbReference type="PROSITE" id="PS50979"/>
    </source>
</evidence>
<dbReference type="SUPFAM" id="SSF56059">
    <property type="entry name" value="Glutathione synthetase ATP-binding domain-like"/>
    <property type="match status" value="1"/>
</dbReference>
<dbReference type="EMBL" id="JACHWY010000001">
    <property type="protein sequence ID" value="MBB3046288.1"/>
    <property type="molecule type" value="Genomic_DNA"/>
</dbReference>
<dbReference type="AlphaFoldDB" id="A0A7W4W355"/>
<accession>A0A7W4W355</accession>
<evidence type="ECO:0000313" key="9">
    <source>
        <dbReference type="Proteomes" id="UP000537130"/>
    </source>
</evidence>
<dbReference type="InterPro" id="IPR011764">
    <property type="entry name" value="Biotin_carboxylation_dom"/>
</dbReference>
<dbReference type="Gene3D" id="2.40.50.100">
    <property type="match status" value="1"/>
</dbReference>
<evidence type="ECO:0000256" key="4">
    <source>
        <dbReference type="ARBA" id="ARBA00022840"/>
    </source>
</evidence>
<keyword evidence="2" id="KW-0436">Ligase</keyword>
<keyword evidence="5" id="KW-0092">Biotin</keyword>
<dbReference type="Proteomes" id="UP000537130">
    <property type="component" value="Unassembled WGS sequence"/>
</dbReference>
<dbReference type="InterPro" id="IPR005482">
    <property type="entry name" value="Biotin_COase_C"/>
</dbReference>
<protein>
    <submittedName>
        <fullName evidence="8">Acetyl/propionyl-CoA carboxylase alpha subunit</fullName>
    </submittedName>
</protein>
<sequence>MQSNNYYLNNPWIHADRKLSNSSSEWVRSFSCEDLKPLIICRGPIRKEAMDVFDEMGINGYGILLSEKDSITYTNALAPELRKLTDPDRVHRVPDYTGANKEERTKRIQQIVRIAKDNGYNSIFAGYGFMSEDAEMVEAMEEAGLNFIGPCSYTQKAAGMKDQAKRTALATGVSVTPGVNNATSLALFAKYGKDGLEKCAKDHKLKVDFSKCADDEDKALALLHASYDAGIDIIDAKDIGEALKVEAKRMLAEKPNNRFRLKAIAGGGGKGQRILQSANSYKGKTLEERVEQAAAKVPSLVLECLIELKTNGVGDNKNVLIEMNIDTTRHQEIQVVGNGEWCMTMGGRDCSLQMHEQKLLEVSVTVEELEAAIEEASAAGRRAEVTQLKKDLEILNKMEEEGAIFGEAVKLDSVGTFECIVDGEAHYFMEMNTRIQVEHRVTELCYKLKFTNPDNPNDYFIAESLVEVMALIARHGKRLPKPERLVREPASVEARMNATNQALQPHAGGIIEYWSDALEGEIRDDQGISMHNPDTDVFMKYHLAGAYDSNIALLLTTGQNRLDSYTKLAEILRRTELRGKDLATNLQFHYGLVYWFLGNGINARPSTRFIVPYLTAVGELKEATSQIDLDFAYGQIKQKYLADADAKTAKAWATALDMKQLLITRPLERLFSEPHYLSGWLSTHKDVVKISKKSVEWSVNPIELLAELYHFLNMDYEPGKPARYMIWDHDNEVLQAALSFYASLKEKLGTEDFAEIQKALASDKAPKGITKKQWAEVQQAHAGYQAGTELLSVLSYVARKTKFHDLKVNADLSITIPDRLTEKELQDRMAKVLVPPPAAKSDEILAASGGMFYPREAPGMDVFVNEGDHFEAGDVLYIVEVMKMFNKVVAPFSGTIDKCLIDGDGVIIKKGQPLFKVTPDEKIVIETPEDIAKRRQAKTADFLNAIG</sequence>
<dbReference type="InterPro" id="IPR011054">
    <property type="entry name" value="Rudment_hybrid_motif"/>
</dbReference>
<name>A0A7W4W355_9GAMM</name>
<dbReference type="RefSeq" id="WP_343067342.1">
    <property type="nucleotide sequence ID" value="NZ_JACHWY010000001.1"/>
</dbReference>
<dbReference type="InterPro" id="IPR011053">
    <property type="entry name" value="Single_hybrid_motif"/>
</dbReference>